<accession>A0A816JHR0</accession>
<feature type="region of interest" description="Disordered" evidence="1">
    <location>
        <begin position="1"/>
        <end position="83"/>
    </location>
</feature>
<dbReference type="Gramene" id="CDY00557">
    <property type="protein sequence ID" value="CDY00557"/>
    <property type="gene ID" value="GSBRNA2T00110308001"/>
</dbReference>
<protein>
    <submittedName>
        <fullName evidence="2">(rape) hypothetical protein</fullName>
    </submittedName>
</protein>
<evidence type="ECO:0000313" key="2">
    <source>
        <dbReference type="EMBL" id="CAF1848150.1"/>
    </source>
</evidence>
<feature type="compositionally biased region" description="Basic and acidic residues" evidence="1">
    <location>
        <begin position="24"/>
        <end position="50"/>
    </location>
</feature>
<dbReference type="Proteomes" id="UP001295469">
    <property type="component" value="Chromosome C04"/>
</dbReference>
<sequence>MEDRLESEVTTAPIYRRKSPIATRDYKAKEPLQLEKARSPNDSHSYRRGDTTFSLRQKSINVNEQQTTQLRDESRRRSLSFRA</sequence>
<evidence type="ECO:0000256" key="1">
    <source>
        <dbReference type="SAM" id="MobiDB-lite"/>
    </source>
</evidence>
<dbReference type="EMBL" id="HG994368">
    <property type="protein sequence ID" value="CAF1848150.1"/>
    <property type="molecule type" value="Genomic_DNA"/>
</dbReference>
<gene>
    <name evidence="2" type="ORF">DARMORV10_C04P34110.1</name>
</gene>
<feature type="compositionally biased region" description="Polar residues" evidence="1">
    <location>
        <begin position="51"/>
        <end position="69"/>
    </location>
</feature>
<organism evidence="2">
    <name type="scientific">Brassica napus</name>
    <name type="common">Rape</name>
    <dbReference type="NCBI Taxonomy" id="3708"/>
    <lineage>
        <taxon>Eukaryota</taxon>
        <taxon>Viridiplantae</taxon>
        <taxon>Streptophyta</taxon>
        <taxon>Embryophyta</taxon>
        <taxon>Tracheophyta</taxon>
        <taxon>Spermatophyta</taxon>
        <taxon>Magnoliopsida</taxon>
        <taxon>eudicotyledons</taxon>
        <taxon>Gunneridae</taxon>
        <taxon>Pentapetalae</taxon>
        <taxon>rosids</taxon>
        <taxon>malvids</taxon>
        <taxon>Brassicales</taxon>
        <taxon>Brassicaceae</taxon>
        <taxon>Brassiceae</taxon>
        <taxon>Brassica</taxon>
    </lineage>
</organism>
<name>A0A816JHR0_BRANA</name>
<reference evidence="2" key="1">
    <citation type="submission" date="2021-01" db="EMBL/GenBank/DDBJ databases">
        <authorList>
            <consortium name="Genoscope - CEA"/>
            <person name="William W."/>
        </authorList>
    </citation>
    <scope>NUCLEOTIDE SEQUENCE</scope>
</reference>
<proteinExistence type="predicted"/>
<dbReference type="AlphaFoldDB" id="A0A816JHR0"/>